<dbReference type="EMBL" id="GECU01016151">
    <property type="protein sequence ID" value="JAS91555.1"/>
    <property type="molecule type" value="Transcribed_RNA"/>
</dbReference>
<feature type="compositionally biased region" description="Basic and acidic residues" evidence="1">
    <location>
        <begin position="59"/>
        <end position="69"/>
    </location>
</feature>
<evidence type="ECO:0000313" key="2">
    <source>
        <dbReference type="EMBL" id="JAS91555.1"/>
    </source>
</evidence>
<feature type="non-terminal residue" evidence="2">
    <location>
        <position position="158"/>
    </location>
</feature>
<name>A0A1B6IX87_9HEMI</name>
<evidence type="ECO:0000256" key="1">
    <source>
        <dbReference type="SAM" id="MobiDB-lite"/>
    </source>
</evidence>
<reference evidence="2" key="1">
    <citation type="submission" date="2015-11" db="EMBL/GenBank/DDBJ databases">
        <title>De novo transcriptome assembly of four potential Pierce s Disease insect vectors from Arizona vineyards.</title>
        <authorList>
            <person name="Tassone E.E."/>
        </authorList>
    </citation>
    <scope>NUCLEOTIDE SEQUENCE</scope>
</reference>
<feature type="non-terminal residue" evidence="2">
    <location>
        <position position="1"/>
    </location>
</feature>
<protein>
    <submittedName>
        <fullName evidence="2">Uncharacterized protein</fullName>
    </submittedName>
</protein>
<proteinExistence type="predicted"/>
<feature type="compositionally biased region" description="Basic and acidic residues" evidence="1">
    <location>
        <begin position="42"/>
        <end position="51"/>
    </location>
</feature>
<accession>A0A1B6IX87</accession>
<dbReference type="AlphaFoldDB" id="A0A1B6IX87"/>
<gene>
    <name evidence="2" type="ORF">g.45148</name>
</gene>
<sequence>NETTFSSGDDNIGAVFRIKVVEVKPSESPDVDTELPEGSPEIEDKSGEPKAPEPTTSKSELEEDKHEETNEIPNQKVLYEWSDDIDPSFNEIEGPNYVSEGGEEFSVDSFTPNKKENYYDLSSDIDVNDYVSEHADRQGLVMIDPDAEFVETDPNSYY</sequence>
<feature type="region of interest" description="Disordered" evidence="1">
    <location>
        <begin position="23"/>
        <end position="109"/>
    </location>
</feature>
<organism evidence="2">
    <name type="scientific">Homalodisca liturata</name>
    <dbReference type="NCBI Taxonomy" id="320908"/>
    <lineage>
        <taxon>Eukaryota</taxon>
        <taxon>Metazoa</taxon>
        <taxon>Ecdysozoa</taxon>
        <taxon>Arthropoda</taxon>
        <taxon>Hexapoda</taxon>
        <taxon>Insecta</taxon>
        <taxon>Pterygota</taxon>
        <taxon>Neoptera</taxon>
        <taxon>Paraneoptera</taxon>
        <taxon>Hemiptera</taxon>
        <taxon>Auchenorrhyncha</taxon>
        <taxon>Membracoidea</taxon>
        <taxon>Cicadellidae</taxon>
        <taxon>Cicadellinae</taxon>
        <taxon>Proconiini</taxon>
        <taxon>Homalodisca</taxon>
    </lineage>
</organism>